<evidence type="ECO:0000256" key="1">
    <source>
        <dbReference type="ARBA" id="ARBA00009437"/>
    </source>
</evidence>
<dbReference type="PANTHER" id="PTHR30537">
    <property type="entry name" value="HTH-TYPE TRANSCRIPTIONAL REGULATOR"/>
    <property type="match status" value="1"/>
</dbReference>
<keyword evidence="4" id="KW-0804">Transcription</keyword>
<reference evidence="6 7" key="1">
    <citation type="submission" date="2016-10" db="EMBL/GenBank/DDBJ databases">
        <authorList>
            <person name="Varghese N."/>
            <person name="Submissions S."/>
        </authorList>
    </citation>
    <scope>NUCLEOTIDE SEQUENCE [LARGE SCALE GENOMIC DNA]</scope>
    <source>
        <strain evidence="6 7">LMG 22274</strain>
    </source>
</reference>
<dbReference type="Pfam" id="PF03466">
    <property type="entry name" value="LysR_substrate"/>
    <property type="match status" value="1"/>
</dbReference>
<keyword evidence="3" id="KW-0238">DNA-binding</keyword>
<dbReference type="SUPFAM" id="SSF46785">
    <property type="entry name" value="Winged helix' DNA-binding domain"/>
    <property type="match status" value="1"/>
</dbReference>
<proteinExistence type="inferred from homology"/>
<dbReference type="GO" id="GO:0003700">
    <property type="term" value="F:DNA-binding transcription factor activity"/>
    <property type="evidence" value="ECO:0007669"/>
    <property type="project" value="InterPro"/>
</dbReference>
<dbReference type="InterPro" id="IPR005119">
    <property type="entry name" value="LysR_subst-bd"/>
</dbReference>
<dbReference type="PROSITE" id="PS50931">
    <property type="entry name" value="HTH_LYSR"/>
    <property type="match status" value="1"/>
</dbReference>
<dbReference type="InterPro" id="IPR036388">
    <property type="entry name" value="WH-like_DNA-bd_sf"/>
</dbReference>
<comment type="similarity">
    <text evidence="1">Belongs to the LysR transcriptional regulatory family.</text>
</comment>
<evidence type="ECO:0000313" key="7">
    <source>
        <dbReference type="Proteomes" id="UP000183529"/>
    </source>
</evidence>
<dbReference type="Gene3D" id="1.10.10.10">
    <property type="entry name" value="Winged helix-like DNA-binding domain superfamily/Winged helix DNA-binding domain"/>
    <property type="match status" value="1"/>
</dbReference>
<dbReference type="PANTHER" id="PTHR30537:SF35">
    <property type="entry name" value="TRANSCRIPTIONAL REGULATORY PROTEIN"/>
    <property type="match status" value="1"/>
</dbReference>
<name>A0A1A5X670_9BURK</name>
<dbReference type="Pfam" id="PF00126">
    <property type="entry name" value="HTH_1"/>
    <property type="match status" value="1"/>
</dbReference>
<dbReference type="SUPFAM" id="SSF53850">
    <property type="entry name" value="Periplasmic binding protein-like II"/>
    <property type="match status" value="1"/>
</dbReference>
<evidence type="ECO:0000313" key="6">
    <source>
        <dbReference type="EMBL" id="SEK12118.1"/>
    </source>
</evidence>
<dbReference type="InterPro" id="IPR000847">
    <property type="entry name" value="LysR_HTH_N"/>
</dbReference>
<gene>
    <name evidence="6" type="ORF">SAMN05216550_121102</name>
</gene>
<dbReference type="Proteomes" id="UP000183529">
    <property type="component" value="Unassembled WGS sequence"/>
</dbReference>
<dbReference type="OrthoDB" id="9074134at2"/>
<keyword evidence="2" id="KW-0805">Transcription regulation</keyword>
<dbReference type="AlphaFoldDB" id="A0A1A5X670"/>
<evidence type="ECO:0000256" key="4">
    <source>
        <dbReference type="ARBA" id="ARBA00023163"/>
    </source>
</evidence>
<evidence type="ECO:0000256" key="2">
    <source>
        <dbReference type="ARBA" id="ARBA00023015"/>
    </source>
</evidence>
<protein>
    <submittedName>
        <fullName evidence="6">Transcriptional regulator, LysR family</fullName>
    </submittedName>
</protein>
<evidence type="ECO:0000259" key="5">
    <source>
        <dbReference type="PROSITE" id="PS50931"/>
    </source>
</evidence>
<comment type="caution">
    <text evidence="6">The sequence shown here is derived from an EMBL/GenBank/DDBJ whole genome shotgun (WGS) entry which is preliminary data.</text>
</comment>
<dbReference type="InterPro" id="IPR036390">
    <property type="entry name" value="WH_DNA-bd_sf"/>
</dbReference>
<dbReference type="GO" id="GO:0006351">
    <property type="term" value="P:DNA-templated transcription"/>
    <property type="evidence" value="ECO:0007669"/>
    <property type="project" value="TreeGrafter"/>
</dbReference>
<sequence length="299" mass="32896">MDKLLALHTLLKVADCGGFTAAAQELGKTTSSIARIMDGLEASLGTPLLTRTSRNVSLTDAGCAYVEQVRQVLSDLNDADSSVIDRGSELTGHLRVSVSATYGRLHLATRIPEFLQAYPRITIDLVVSDVHLDLVNDRLDVALRVGVPDLDDRLIVKTLGKSKRFLVASPAWLERHGRPATPSDLSRAECLQFAYKPGRRQRWNFRLGDTTEPVIVTGQLVTNNLDMIAGAAIGGQGVALLPRWLVAPDLEAERLVRLFEDWEITADAGEAFVYATYLPNRRLSRKVRAFIRFVEGFSA</sequence>
<accession>A0A1A5X670</accession>
<evidence type="ECO:0000256" key="3">
    <source>
        <dbReference type="ARBA" id="ARBA00023125"/>
    </source>
</evidence>
<dbReference type="FunFam" id="1.10.10.10:FF:000001">
    <property type="entry name" value="LysR family transcriptional regulator"/>
    <property type="match status" value="1"/>
</dbReference>
<dbReference type="Gene3D" id="3.40.190.290">
    <property type="match status" value="1"/>
</dbReference>
<organism evidence="6 7">
    <name type="scientific">Paraburkholderia tropica</name>
    <dbReference type="NCBI Taxonomy" id="92647"/>
    <lineage>
        <taxon>Bacteria</taxon>
        <taxon>Pseudomonadati</taxon>
        <taxon>Pseudomonadota</taxon>
        <taxon>Betaproteobacteria</taxon>
        <taxon>Burkholderiales</taxon>
        <taxon>Burkholderiaceae</taxon>
        <taxon>Paraburkholderia</taxon>
    </lineage>
</organism>
<dbReference type="RefSeq" id="WP_065062987.1">
    <property type="nucleotide sequence ID" value="NZ_CADFGN010000016.1"/>
</dbReference>
<dbReference type="GO" id="GO:0043565">
    <property type="term" value="F:sequence-specific DNA binding"/>
    <property type="evidence" value="ECO:0007669"/>
    <property type="project" value="TreeGrafter"/>
</dbReference>
<dbReference type="EMBL" id="FNZM01000021">
    <property type="protein sequence ID" value="SEK12118.1"/>
    <property type="molecule type" value="Genomic_DNA"/>
</dbReference>
<feature type="domain" description="HTH lysR-type" evidence="5">
    <location>
        <begin position="1"/>
        <end position="59"/>
    </location>
</feature>
<dbReference type="InterPro" id="IPR058163">
    <property type="entry name" value="LysR-type_TF_proteobact-type"/>
</dbReference>
<dbReference type="CDD" id="cd08422">
    <property type="entry name" value="PBP2_CrgA_like"/>
    <property type="match status" value="1"/>
</dbReference>